<keyword evidence="2" id="KW-0378">Hydrolase</keyword>
<feature type="domain" description="Endonuclease/exonuclease/phosphatase" evidence="1">
    <location>
        <begin position="4"/>
        <end position="232"/>
    </location>
</feature>
<reference evidence="2 3" key="1">
    <citation type="submission" date="2024-03" db="EMBL/GenBank/DDBJ databases">
        <title>Community enrichment and isolation of bacterial strains for fucoidan degradation.</title>
        <authorList>
            <person name="Sichert A."/>
        </authorList>
    </citation>
    <scope>NUCLEOTIDE SEQUENCE [LARGE SCALE GENOMIC DNA]</scope>
    <source>
        <strain evidence="2 3">AS12</strain>
    </source>
</reference>
<dbReference type="EMBL" id="JBBMQS010000007">
    <property type="protein sequence ID" value="MEM5498264.1"/>
    <property type="molecule type" value="Genomic_DNA"/>
</dbReference>
<evidence type="ECO:0000259" key="1">
    <source>
        <dbReference type="Pfam" id="PF03372"/>
    </source>
</evidence>
<proteinExistence type="predicted"/>
<dbReference type="RefSeq" id="WP_342881929.1">
    <property type="nucleotide sequence ID" value="NZ_JBBMQS010000007.1"/>
</dbReference>
<dbReference type="InterPro" id="IPR051916">
    <property type="entry name" value="GPI-anchor_lipid_remodeler"/>
</dbReference>
<dbReference type="PANTHER" id="PTHR14859:SF15">
    <property type="entry name" value="ENDONUCLEASE_EXONUCLEASE_PHOSPHATASE DOMAIN-CONTAINING PROTEIN"/>
    <property type="match status" value="1"/>
</dbReference>
<dbReference type="Gene3D" id="3.60.10.10">
    <property type="entry name" value="Endonuclease/exonuclease/phosphatase"/>
    <property type="match status" value="1"/>
</dbReference>
<evidence type="ECO:0000313" key="2">
    <source>
        <dbReference type="EMBL" id="MEM5498264.1"/>
    </source>
</evidence>
<dbReference type="Proteomes" id="UP001461163">
    <property type="component" value="Unassembled WGS sequence"/>
</dbReference>
<keyword evidence="3" id="KW-1185">Reference proteome</keyword>
<dbReference type="InterPro" id="IPR036691">
    <property type="entry name" value="Endo/exonu/phosph_ase_sf"/>
</dbReference>
<dbReference type="Pfam" id="PF03372">
    <property type="entry name" value="Exo_endo_phos"/>
    <property type="match status" value="1"/>
</dbReference>
<sequence length="240" mass="27203">MRIVTYNIHSGVGVDKVQCYARIGQFLASQNVDVALIQEMDTRSPERSIEDDVEQLCSGHFAQLIASPALQEASGWYGNAVLSRYPVLSKRTLDVSQSGFQPRNIQEVVLDTSLGPLRVINTHKGLKKQERRKQFALLAEYLREKMAGSQIPIVLGGDFNEWQFMTKAFKDIHQVLNENPVRATFPVAWPLFRLDRMWTSFDLKRTAEHSPNISSISASVLKTPETRQFSDHYPILLDLA</sequence>
<accession>A0ABU9SWK6</accession>
<keyword evidence="2" id="KW-0255">Endonuclease</keyword>
<dbReference type="InterPro" id="IPR005135">
    <property type="entry name" value="Endo/exonuclease/phosphatase"/>
</dbReference>
<dbReference type="GO" id="GO:0004519">
    <property type="term" value="F:endonuclease activity"/>
    <property type="evidence" value="ECO:0007669"/>
    <property type="project" value="UniProtKB-KW"/>
</dbReference>
<name>A0ABU9SWK6_9ALTE</name>
<dbReference type="SUPFAM" id="SSF56219">
    <property type="entry name" value="DNase I-like"/>
    <property type="match status" value="1"/>
</dbReference>
<evidence type="ECO:0000313" key="3">
    <source>
        <dbReference type="Proteomes" id="UP001461163"/>
    </source>
</evidence>
<keyword evidence="2" id="KW-0540">Nuclease</keyword>
<organism evidence="2 3">
    <name type="scientific">Paraglaciecola mesophila</name>
    <dbReference type="NCBI Taxonomy" id="197222"/>
    <lineage>
        <taxon>Bacteria</taxon>
        <taxon>Pseudomonadati</taxon>
        <taxon>Pseudomonadota</taxon>
        <taxon>Gammaproteobacteria</taxon>
        <taxon>Alteromonadales</taxon>
        <taxon>Alteromonadaceae</taxon>
        <taxon>Paraglaciecola</taxon>
    </lineage>
</organism>
<protein>
    <submittedName>
        <fullName evidence="2">Endonuclease/exonuclease/phosphatase family protein</fullName>
    </submittedName>
</protein>
<comment type="caution">
    <text evidence="2">The sequence shown here is derived from an EMBL/GenBank/DDBJ whole genome shotgun (WGS) entry which is preliminary data.</text>
</comment>
<dbReference type="PANTHER" id="PTHR14859">
    <property type="entry name" value="CALCOFLUOR WHITE HYPERSENSITIVE PROTEIN PRECURSOR"/>
    <property type="match status" value="1"/>
</dbReference>
<gene>
    <name evidence="2" type="ORF">WNY77_12720</name>
</gene>